<evidence type="ECO:0000313" key="3">
    <source>
        <dbReference type="Proteomes" id="UP000033260"/>
    </source>
</evidence>
<name>A0AAU8RTD4_PSEPU</name>
<evidence type="ECO:0000313" key="2">
    <source>
        <dbReference type="EMBL" id="AJQ45912.1"/>
    </source>
</evidence>
<dbReference type="EMBL" id="CP010979">
    <property type="protein sequence ID" value="AJQ45912.1"/>
    <property type="molecule type" value="Genomic_DNA"/>
</dbReference>
<dbReference type="Proteomes" id="UP000033260">
    <property type="component" value="Chromosome"/>
</dbReference>
<keyword evidence="1" id="KW-1133">Transmembrane helix</keyword>
<feature type="transmembrane region" description="Helical" evidence="1">
    <location>
        <begin position="40"/>
        <end position="60"/>
    </location>
</feature>
<protein>
    <submittedName>
        <fullName evidence="2">Uncharacterized protein</fullName>
    </submittedName>
</protein>
<keyword evidence="1" id="KW-0472">Membrane</keyword>
<keyword evidence="1" id="KW-0812">Transmembrane</keyword>
<gene>
    <name evidence="2" type="ORF">N805_01100</name>
</gene>
<reference evidence="2 3" key="1">
    <citation type="submission" date="2015-02" db="EMBL/GenBank/DDBJ databases">
        <title>Complete Genome Sequencing of Pseudomonas putida S13.1.2.</title>
        <authorList>
            <person name="Chong T.M."/>
            <person name="Chan K.G."/>
            <person name="Dessaux Y."/>
        </authorList>
    </citation>
    <scope>NUCLEOTIDE SEQUENCE [LARGE SCALE GENOMIC DNA]</scope>
    <source>
        <strain evidence="2 3">S13.1.2</strain>
    </source>
</reference>
<evidence type="ECO:0000256" key="1">
    <source>
        <dbReference type="SAM" id="Phobius"/>
    </source>
</evidence>
<dbReference type="AlphaFoldDB" id="A0AAU8RTD4"/>
<accession>A0AAU8RTD4</accession>
<dbReference type="RefSeq" id="WP_019472861.1">
    <property type="nucleotide sequence ID" value="NZ_CP010979.1"/>
</dbReference>
<sequence length="64" mass="7205">MLQDDRKHLELEKLQIGNSKLVAETHKLVAETRKLKRETFWYPLLVGATVVTAVAGIMALTSKL</sequence>
<organism evidence="2 3">
    <name type="scientific">Pseudomonas putida S13.1.2</name>
    <dbReference type="NCBI Taxonomy" id="1384061"/>
    <lineage>
        <taxon>Bacteria</taxon>
        <taxon>Pseudomonadati</taxon>
        <taxon>Pseudomonadota</taxon>
        <taxon>Gammaproteobacteria</taxon>
        <taxon>Pseudomonadales</taxon>
        <taxon>Pseudomonadaceae</taxon>
        <taxon>Pseudomonas</taxon>
    </lineage>
</organism>
<proteinExistence type="predicted"/>